<feature type="transmembrane region" description="Helical" evidence="1">
    <location>
        <begin position="12"/>
        <end position="35"/>
    </location>
</feature>
<dbReference type="AlphaFoldDB" id="A0A7M1UPJ1"/>
<organism evidence="2 3">
    <name type="scientific">Thermosphaera chiliense</name>
    <dbReference type="NCBI Taxonomy" id="3402707"/>
    <lineage>
        <taxon>Archaea</taxon>
        <taxon>Thermoproteota</taxon>
        <taxon>Thermoprotei</taxon>
        <taxon>Desulfurococcales</taxon>
        <taxon>Desulfurococcaceae</taxon>
        <taxon>Thermosphaera</taxon>
    </lineage>
</organism>
<protein>
    <submittedName>
        <fullName evidence="2">Uncharacterized protein</fullName>
    </submittedName>
</protein>
<keyword evidence="1" id="KW-0812">Transmembrane</keyword>
<sequence>MKSVSETFSTVLITSVLLALLGVLSFYTFVSMAGFNTTTEYMYYRQAFLSIGNSLVIPMMGGSYEISIPMYQQSTGYGKVGSISIFFNNSQIPAHYFECTGLISGVRGFSRPNATIYGGNQHVVADPRLIPRVLETYSQGETRLYLDTCRLLVESEVTRGLTGVTFIYRISYYNLTVRLEYKDRPRGVVRMSMTGSPLTFSGYALNMSITFTDMILEKTLTLTPRNLSTIPPGTPLVYIITVYNLEIEVN</sequence>
<evidence type="ECO:0000256" key="1">
    <source>
        <dbReference type="SAM" id="Phobius"/>
    </source>
</evidence>
<evidence type="ECO:0000313" key="3">
    <source>
        <dbReference type="Proteomes" id="UP000593766"/>
    </source>
</evidence>
<gene>
    <name evidence="2" type="ORF">IMZ38_05710</name>
</gene>
<proteinExistence type="predicted"/>
<keyword evidence="1" id="KW-0472">Membrane</keyword>
<dbReference type="EMBL" id="CP063144">
    <property type="protein sequence ID" value="QOR94131.1"/>
    <property type="molecule type" value="Genomic_DNA"/>
</dbReference>
<keyword evidence="3" id="KW-1185">Reference proteome</keyword>
<name>A0A7M1UPJ1_9CREN</name>
<dbReference type="RefSeq" id="WP_193435933.1">
    <property type="nucleotide sequence ID" value="NZ_CP063144.1"/>
</dbReference>
<dbReference type="KEGG" id="tcs:IMZ38_05710"/>
<evidence type="ECO:0000313" key="2">
    <source>
        <dbReference type="EMBL" id="QOR94131.1"/>
    </source>
</evidence>
<accession>A0A7M1UPJ1</accession>
<dbReference type="OrthoDB" id="18742at2157"/>
<dbReference type="GeneID" id="59454894"/>
<reference evidence="2 3" key="1">
    <citation type="submission" date="2020-10" db="EMBL/GenBank/DDBJ databases">
        <title>Complete genome sequence of Thermosphaera aggregans strain 3507.</title>
        <authorList>
            <person name="Zayulina K.S."/>
            <person name="Elcheninov A.G."/>
            <person name="Toshchakov S.V."/>
            <person name="Kublanov I.V."/>
            <person name="Kochetkova T.V."/>
        </authorList>
    </citation>
    <scope>NUCLEOTIDE SEQUENCE [LARGE SCALE GENOMIC DNA]</scope>
    <source>
        <strain evidence="2 3">3507</strain>
    </source>
</reference>
<keyword evidence="1" id="KW-1133">Transmembrane helix</keyword>
<dbReference type="Proteomes" id="UP000593766">
    <property type="component" value="Chromosome"/>
</dbReference>